<dbReference type="EMBL" id="CP001631">
    <property type="protein sequence ID" value="ACU53644.1"/>
    <property type="molecule type" value="Genomic_DNA"/>
</dbReference>
<keyword evidence="3 6" id="KW-0812">Transmembrane</keyword>
<dbReference type="GO" id="GO:0022857">
    <property type="term" value="F:transmembrane transporter activity"/>
    <property type="evidence" value="ECO:0007669"/>
    <property type="project" value="InterPro"/>
</dbReference>
<dbReference type="InterPro" id="IPR050189">
    <property type="entry name" value="MFS_Efflux_Transporters"/>
</dbReference>
<feature type="transmembrane region" description="Helical" evidence="6">
    <location>
        <begin position="354"/>
        <end position="377"/>
    </location>
</feature>
<gene>
    <name evidence="8" type="ordered locus">Afer_0694</name>
</gene>
<dbReference type="PANTHER" id="PTHR43124:SF3">
    <property type="entry name" value="CHLORAMPHENICOL EFFLUX PUMP RV0191"/>
    <property type="match status" value="1"/>
</dbReference>
<keyword evidence="5 6" id="KW-0472">Membrane</keyword>
<evidence type="ECO:0000313" key="8">
    <source>
        <dbReference type="EMBL" id="ACU53644.1"/>
    </source>
</evidence>
<feature type="transmembrane region" description="Helical" evidence="6">
    <location>
        <begin position="226"/>
        <end position="249"/>
    </location>
</feature>
<dbReference type="OrthoDB" id="8953821at2"/>
<feature type="domain" description="Major facilitator superfamily (MFS) profile" evidence="7">
    <location>
        <begin position="1"/>
        <end position="407"/>
    </location>
</feature>
<feature type="transmembrane region" description="Helical" evidence="6">
    <location>
        <begin position="144"/>
        <end position="169"/>
    </location>
</feature>
<sequence length="415" mass="42730">MPESSSTNAGEPKPTRHSFLGDLASVGWSHAGQHAYVAGIGIVIPYALTAFHTSYAVIGALLSVAAIAGSALQGLAVVVKRAGARLLLTLQNIGSVVGAAVSALAPNVVIFASGRLIQAAAGWPQHPVGSSFLSSRHPKRRGTVLSWHVTAGNIGTLIAPSITGLAIAIGGWRSALWVLAALLATTAVVTAVGIRSPWRRPIPQAQTTSSARSSVSLWTLLRARPVWTLLLAGTIAAGGQGIGIIGLYAPAYLHDGIHTSTAAITVILTVIYVGAVIGPVAMGQLADRTAHRRTLLINYVLGAAALVGFVVVGAEPLLLALVGLAIGIFSYSELPLRQTVFADHMPRDLERQGFGVFFTVSQTIGAAWVALIGLAVTDLGFRWAFAIMAATFCIAALLVVAGTTRAGRVSASTGS</sequence>
<feature type="transmembrane region" description="Helical" evidence="6">
    <location>
        <begin position="317"/>
        <end position="334"/>
    </location>
</feature>
<reference evidence="8 9" key="1">
    <citation type="journal article" date="2009" name="Stand. Genomic Sci.">
        <title>Complete genome sequence of Acidimicrobium ferrooxidans type strain (ICP).</title>
        <authorList>
            <person name="Clum A."/>
            <person name="Nolan M."/>
            <person name="Lang E."/>
            <person name="Glavina Del Rio T."/>
            <person name="Tice H."/>
            <person name="Copeland A."/>
            <person name="Cheng J.F."/>
            <person name="Lucas S."/>
            <person name="Chen F."/>
            <person name="Bruce D."/>
            <person name="Goodwin L."/>
            <person name="Pitluck S."/>
            <person name="Ivanova N."/>
            <person name="Mavrommatis K."/>
            <person name="Mikhailova N."/>
            <person name="Pati A."/>
            <person name="Chen A."/>
            <person name="Palaniappan K."/>
            <person name="Goker M."/>
            <person name="Spring S."/>
            <person name="Land M."/>
            <person name="Hauser L."/>
            <person name="Chang Y.J."/>
            <person name="Jeffries C.C."/>
            <person name="Chain P."/>
            <person name="Bristow J."/>
            <person name="Eisen J.A."/>
            <person name="Markowitz V."/>
            <person name="Hugenholtz P."/>
            <person name="Kyrpides N.C."/>
            <person name="Klenk H.P."/>
            <person name="Lapidus A."/>
        </authorList>
    </citation>
    <scope>NUCLEOTIDE SEQUENCE [LARGE SCALE GENOMIC DNA]</scope>
    <source>
        <strain evidence="9">DSM 10331 / JCM 15462 / NBRC 103882 / ICP</strain>
    </source>
</reference>
<keyword evidence="4 6" id="KW-1133">Transmembrane helix</keyword>
<dbReference type="Gene3D" id="1.20.1250.20">
    <property type="entry name" value="MFS general substrate transporter like domains"/>
    <property type="match status" value="2"/>
</dbReference>
<dbReference type="PANTHER" id="PTHR43124">
    <property type="entry name" value="PURINE EFFLUX PUMP PBUE"/>
    <property type="match status" value="1"/>
</dbReference>
<dbReference type="Pfam" id="PF07690">
    <property type="entry name" value="MFS_1"/>
    <property type="match status" value="1"/>
</dbReference>
<proteinExistence type="predicted"/>
<comment type="subcellular location">
    <subcellularLocation>
        <location evidence="1">Cell membrane</location>
        <topology evidence="1">Multi-pass membrane protein</topology>
    </subcellularLocation>
</comment>
<dbReference type="InterPro" id="IPR020846">
    <property type="entry name" value="MFS_dom"/>
</dbReference>
<dbReference type="SUPFAM" id="SSF103473">
    <property type="entry name" value="MFS general substrate transporter"/>
    <property type="match status" value="1"/>
</dbReference>
<keyword evidence="2" id="KW-1003">Cell membrane</keyword>
<evidence type="ECO:0000256" key="1">
    <source>
        <dbReference type="ARBA" id="ARBA00004651"/>
    </source>
</evidence>
<organism evidence="8 9">
    <name type="scientific">Acidimicrobium ferrooxidans (strain DSM 10331 / JCM 15462 / NBRC 103882 / ICP)</name>
    <dbReference type="NCBI Taxonomy" id="525909"/>
    <lineage>
        <taxon>Bacteria</taxon>
        <taxon>Bacillati</taxon>
        <taxon>Actinomycetota</taxon>
        <taxon>Acidimicrobiia</taxon>
        <taxon>Acidimicrobiales</taxon>
        <taxon>Acidimicrobiaceae</taxon>
        <taxon>Acidimicrobium</taxon>
    </lineage>
</organism>
<evidence type="ECO:0000313" key="9">
    <source>
        <dbReference type="Proteomes" id="UP000000771"/>
    </source>
</evidence>
<evidence type="ECO:0000256" key="3">
    <source>
        <dbReference type="ARBA" id="ARBA00022692"/>
    </source>
</evidence>
<evidence type="ECO:0000259" key="7">
    <source>
        <dbReference type="PROSITE" id="PS50850"/>
    </source>
</evidence>
<dbReference type="AlphaFoldDB" id="C7LY36"/>
<feature type="transmembrane region" description="Helical" evidence="6">
    <location>
        <begin position="383"/>
        <end position="402"/>
    </location>
</feature>
<name>C7LY36_ACIFD</name>
<dbReference type="PROSITE" id="PS50850">
    <property type="entry name" value="MFS"/>
    <property type="match status" value="1"/>
</dbReference>
<dbReference type="KEGG" id="afo:Afer_0694"/>
<evidence type="ECO:0000256" key="5">
    <source>
        <dbReference type="ARBA" id="ARBA00023136"/>
    </source>
</evidence>
<evidence type="ECO:0000256" key="6">
    <source>
        <dbReference type="SAM" id="Phobius"/>
    </source>
</evidence>
<dbReference type="Proteomes" id="UP000000771">
    <property type="component" value="Chromosome"/>
</dbReference>
<dbReference type="HOGENOM" id="CLU_596698_0_0_11"/>
<protein>
    <submittedName>
        <fullName evidence="8">Major facilitator superfamily MFS_1</fullName>
    </submittedName>
</protein>
<feature type="transmembrane region" description="Helical" evidence="6">
    <location>
        <begin position="55"/>
        <end position="79"/>
    </location>
</feature>
<accession>C7LY36</accession>
<evidence type="ECO:0000256" key="2">
    <source>
        <dbReference type="ARBA" id="ARBA00022475"/>
    </source>
</evidence>
<feature type="transmembrane region" description="Helical" evidence="6">
    <location>
        <begin position="175"/>
        <end position="194"/>
    </location>
</feature>
<dbReference type="eggNOG" id="COG2814">
    <property type="taxonomic scope" value="Bacteria"/>
</dbReference>
<dbReference type="STRING" id="525909.Afer_0694"/>
<keyword evidence="9" id="KW-1185">Reference proteome</keyword>
<dbReference type="InterPro" id="IPR011701">
    <property type="entry name" value="MFS"/>
</dbReference>
<evidence type="ECO:0000256" key="4">
    <source>
        <dbReference type="ARBA" id="ARBA00022989"/>
    </source>
</evidence>
<feature type="transmembrane region" description="Helical" evidence="6">
    <location>
        <begin position="294"/>
        <end position="311"/>
    </location>
</feature>
<dbReference type="InterPro" id="IPR036259">
    <property type="entry name" value="MFS_trans_sf"/>
</dbReference>
<dbReference type="RefSeq" id="WP_015798133.1">
    <property type="nucleotide sequence ID" value="NC_013124.1"/>
</dbReference>
<dbReference type="GO" id="GO:0005886">
    <property type="term" value="C:plasma membrane"/>
    <property type="evidence" value="ECO:0007669"/>
    <property type="project" value="UniProtKB-SubCell"/>
</dbReference>
<feature type="transmembrane region" description="Helical" evidence="6">
    <location>
        <begin position="261"/>
        <end position="282"/>
    </location>
</feature>